<dbReference type="InParanoid" id="A0A251TA76"/>
<evidence type="ECO:0000313" key="3">
    <source>
        <dbReference type="Proteomes" id="UP000215914"/>
    </source>
</evidence>
<proteinExistence type="predicted"/>
<dbReference type="Proteomes" id="UP000215914">
    <property type="component" value="Chromosome 11"/>
</dbReference>
<gene>
    <name evidence="2" type="ORF">HannXRQ_Chr11g0331831</name>
    <name evidence="1" type="ORF">HanXRQr2_Chr00c156g0834121</name>
</gene>
<keyword evidence="3" id="KW-1185">Reference proteome</keyword>
<name>A0A251TA76_HELAN</name>
<reference evidence="1 3" key="1">
    <citation type="journal article" date="2017" name="Nature">
        <title>The sunflower genome provides insights into oil metabolism, flowering and Asterid evolution.</title>
        <authorList>
            <person name="Badouin H."/>
            <person name="Gouzy J."/>
            <person name="Grassa C.J."/>
            <person name="Murat F."/>
            <person name="Staton S.E."/>
            <person name="Cottret L."/>
            <person name="Lelandais-Briere C."/>
            <person name="Owens G.L."/>
            <person name="Carrere S."/>
            <person name="Mayjonade B."/>
            <person name="Legrand L."/>
            <person name="Gill N."/>
            <person name="Kane N.C."/>
            <person name="Bowers J.E."/>
            <person name="Hubner S."/>
            <person name="Bellec A."/>
            <person name="Berard A."/>
            <person name="Berges H."/>
            <person name="Blanchet N."/>
            <person name="Boniface M.C."/>
            <person name="Brunel D."/>
            <person name="Catrice O."/>
            <person name="Chaidir N."/>
            <person name="Claudel C."/>
            <person name="Donnadieu C."/>
            <person name="Faraut T."/>
            <person name="Fievet G."/>
            <person name="Helmstetter N."/>
            <person name="King M."/>
            <person name="Knapp S.J."/>
            <person name="Lai Z."/>
            <person name="Le Paslier M.C."/>
            <person name="Lippi Y."/>
            <person name="Lorenzon L."/>
            <person name="Mandel J.R."/>
            <person name="Marage G."/>
            <person name="Marchand G."/>
            <person name="Marquand E."/>
            <person name="Bret-Mestries E."/>
            <person name="Morien E."/>
            <person name="Nambeesan S."/>
            <person name="Nguyen T."/>
            <person name="Pegot-Espagnet P."/>
            <person name="Pouilly N."/>
            <person name="Raftis F."/>
            <person name="Sallet E."/>
            <person name="Schiex T."/>
            <person name="Thomas J."/>
            <person name="Vandecasteele C."/>
            <person name="Vares D."/>
            <person name="Vear F."/>
            <person name="Vautrin S."/>
            <person name="Crespi M."/>
            <person name="Mangin B."/>
            <person name="Burke J.M."/>
            <person name="Salse J."/>
            <person name="Munos S."/>
            <person name="Vincourt P."/>
            <person name="Rieseberg L.H."/>
            <person name="Langlade N.B."/>
        </authorList>
    </citation>
    <scope>NUCLEOTIDE SEQUENCE [LARGE SCALE GENOMIC DNA]</scope>
    <source>
        <strain evidence="3">cv. SF193</strain>
        <tissue evidence="1">Leaves</tissue>
    </source>
</reference>
<accession>A0A251TA76</accession>
<evidence type="ECO:0000313" key="2">
    <source>
        <dbReference type="EMBL" id="OTG07562.1"/>
    </source>
</evidence>
<reference evidence="2" key="2">
    <citation type="submission" date="2017-02" db="EMBL/GenBank/DDBJ databases">
        <title>Sunflower complete genome.</title>
        <authorList>
            <person name="Langlade N."/>
            <person name="Munos S."/>
        </authorList>
    </citation>
    <scope>NUCLEOTIDE SEQUENCE [LARGE SCALE GENOMIC DNA]</scope>
    <source>
        <tissue evidence="2">Leaves</tissue>
    </source>
</reference>
<evidence type="ECO:0000313" key="1">
    <source>
        <dbReference type="EMBL" id="KAF5824166.1"/>
    </source>
</evidence>
<sequence>MAFSGVFHALIIRNLSLFFHLHNLPHLTDLTKLHHQEYHSRSLTRCRFMTRSVRISPDR</sequence>
<protein>
    <submittedName>
        <fullName evidence="2">Uncharacterized protein</fullName>
    </submittedName>
</protein>
<reference evidence="1" key="3">
    <citation type="submission" date="2020-06" db="EMBL/GenBank/DDBJ databases">
        <title>Helianthus annuus Genome sequencing and assembly Release 2.</title>
        <authorList>
            <person name="Gouzy J."/>
            <person name="Langlade N."/>
            <person name="Munos S."/>
        </authorList>
    </citation>
    <scope>NUCLEOTIDE SEQUENCE</scope>
    <source>
        <tissue evidence="1">Leaves</tissue>
    </source>
</reference>
<dbReference type="EMBL" id="MNCJ02000156">
    <property type="protein sequence ID" value="KAF5824166.1"/>
    <property type="molecule type" value="Genomic_DNA"/>
</dbReference>
<dbReference type="AlphaFoldDB" id="A0A251TA76"/>
<dbReference type="EMBL" id="CM007900">
    <property type="protein sequence ID" value="OTG07562.1"/>
    <property type="molecule type" value="Genomic_DNA"/>
</dbReference>
<organism evidence="2 3">
    <name type="scientific">Helianthus annuus</name>
    <name type="common">Common sunflower</name>
    <dbReference type="NCBI Taxonomy" id="4232"/>
    <lineage>
        <taxon>Eukaryota</taxon>
        <taxon>Viridiplantae</taxon>
        <taxon>Streptophyta</taxon>
        <taxon>Embryophyta</taxon>
        <taxon>Tracheophyta</taxon>
        <taxon>Spermatophyta</taxon>
        <taxon>Magnoliopsida</taxon>
        <taxon>eudicotyledons</taxon>
        <taxon>Gunneridae</taxon>
        <taxon>Pentapetalae</taxon>
        <taxon>asterids</taxon>
        <taxon>campanulids</taxon>
        <taxon>Asterales</taxon>
        <taxon>Asteraceae</taxon>
        <taxon>Asteroideae</taxon>
        <taxon>Heliantheae alliance</taxon>
        <taxon>Heliantheae</taxon>
        <taxon>Helianthus</taxon>
    </lineage>
</organism>